<gene>
    <name evidence="2" type="ORF">SAMN05660648_02727</name>
</gene>
<accession>A0A1H4A4L7</accession>
<keyword evidence="1" id="KW-0812">Transmembrane</keyword>
<reference evidence="2 3" key="1">
    <citation type="submission" date="2016-10" db="EMBL/GenBank/DDBJ databases">
        <authorList>
            <person name="de Groot N.N."/>
        </authorList>
    </citation>
    <scope>NUCLEOTIDE SEQUENCE [LARGE SCALE GENOMIC DNA]</scope>
    <source>
        <strain evidence="2 3">DSM 2872</strain>
    </source>
</reference>
<sequence length="39" mass="4544">MHREANNIKGELAFLCDSFVKLSGLFPPISVYFFINDYF</sequence>
<proteinExistence type="predicted"/>
<protein>
    <submittedName>
        <fullName evidence="2">Uncharacterized protein</fullName>
    </submittedName>
</protein>
<dbReference type="Proteomes" id="UP000183469">
    <property type="component" value="Unassembled WGS sequence"/>
</dbReference>
<dbReference type="EMBL" id="FNQG01000014">
    <property type="protein sequence ID" value="SEA30989.1"/>
    <property type="molecule type" value="Genomic_DNA"/>
</dbReference>
<evidence type="ECO:0000256" key="1">
    <source>
        <dbReference type="SAM" id="Phobius"/>
    </source>
</evidence>
<keyword evidence="1" id="KW-1133">Transmembrane helix</keyword>
<keyword evidence="1" id="KW-0472">Membrane</keyword>
<evidence type="ECO:0000313" key="2">
    <source>
        <dbReference type="EMBL" id="SEA30989.1"/>
    </source>
</evidence>
<name>A0A1H4A4L7_SELRU</name>
<feature type="transmembrane region" description="Helical" evidence="1">
    <location>
        <begin position="12"/>
        <end position="35"/>
    </location>
</feature>
<dbReference type="AlphaFoldDB" id="A0A1H4A4L7"/>
<organism evidence="2 3">
    <name type="scientific">Selenomonas ruminantium</name>
    <dbReference type="NCBI Taxonomy" id="971"/>
    <lineage>
        <taxon>Bacteria</taxon>
        <taxon>Bacillati</taxon>
        <taxon>Bacillota</taxon>
        <taxon>Negativicutes</taxon>
        <taxon>Selenomonadales</taxon>
        <taxon>Selenomonadaceae</taxon>
        <taxon>Selenomonas</taxon>
    </lineage>
</organism>
<evidence type="ECO:0000313" key="3">
    <source>
        <dbReference type="Proteomes" id="UP000183469"/>
    </source>
</evidence>